<comment type="PTM">
    <text evidence="6">Topaquinone (TPQ) is generated by copper-dependent autoxidation of a specific tyrosyl residue.</text>
</comment>
<dbReference type="Proteomes" id="UP001341840">
    <property type="component" value="Unassembled WGS sequence"/>
</dbReference>
<keyword evidence="2 6" id="KW-0479">Metal-binding</keyword>
<feature type="chain" id="PRO_5047062810" description="Amine oxidase" evidence="7">
    <location>
        <begin position="20"/>
        <end position="674"/>
    </location>
</feature>
<organism evidence="11 12">
    <name type="scientific">Stylosanthes scabra</name>
    <dbReference type="NCBI Taxonomy" id="79078"/>
    <lineage>
        <taxon>Eukaryota</taxon>
        <taxon>Viridiplantae</taxon>
        <taxon>Streptophyta</taxon>
        <taxon>Embryophyta</taxon>
        <taxon>Tracheophyta</taxon>
        <taxon>Spermatophyta</taxon>
        <taxon>Magnoliopsida</taxon>
        <taxon>eudicotyledons</taxon>
        <taxon>Gunneridae</taxon>
        <taxon>Pentapetalae</taxon>
        <taxon>rosids</taxon>
        <taxon>fabids</taxon>
        <taxon>Fabales</taxon>
        <taxon>Fabaceae</taxon>
        <taxon>Papilionoideae</taxon>
        <taxon>50 kb inversion clade</taxon>
        <taxon>dalbergioids sensu lato</taxon>
        <taxon>Dalbergieae</taxon>
        <taxon>Pterocarpus clade</taxon>
        <taxon>Stylosanthes</taxon>
    </lineage>
</organism>
<dbReference type="EMBL" id="JASCZI010060443">
    <property type="protein sequence ID" value="MED6131630.1"/>
    <property type="molecule type" value="Genomic_DNA"/>
</dbReference>
<dbReference type="Pfam" id="PF02727">
    <property type="entry name" value="Cu_amine_oxidN2"/>
    <property type="match status" value="1"/>
</dbReference>
<dbReference type="PANTHER" id="PTHR10638:SF87">
    <property type="entry name" value="AMINE OXIDASE [COPPER-CONTAINING] ALPHA 2, PEROXISOMAL-RELATED"/>
    <property type="match status" value="1"/>
</dbReference>
<evidence type="ECO:0000313" key="12">
    <source>
        <dbReference type="Proteomes" id="UP001341840"/>
    </source>
</evidence>
<feature type="domain" description="Copper amine oxidase N3-terminal" evidence="10">
    <location>
        <begin position="120"/>
        <end position="214"/>
    </location>
</feature>
<protein>
    <recommendedName>
        <fullName evidence="6">Amine oxidase</fullName>
        <ecNumber evidence="6">1.4.3.-</ecNumber>
    </recommendedName>
</protein>
<comment type="caution">
    <text evidence="11">The sequence shown here is derived from an EMBL/GenBank/DDBJ whole genome shotgun (WGS) entry which is preliminary data.</text>
</comment>
<dbReference type="EC" id="1.4.3.-" evidence="6"/>
<evidence type="ECO:0000313" key="11">
    <source>
        <dbReference type="EMBL" id="MED6131630.1"/>
    </source>
</evidence>
<dbReference type="InterPro" id="IPR036460">
    <property type="entry name" value="Cu_amine_oxidase_C_sf"/>
</dbReference>
<dbReference type="SUPFAM" id="SSF49998">
    <property type="entry name" value="Amine oxidase catalytic domain"/>
    <property type="match status" value="1"/>
</dbReference>
<evidence type="ECO:0000259" key="9">
    <source>
        <dbReference type="Pfam" id="PF02727"/>
    </source>
</evidence>
<keyword evidence="4 6" id="KW-0560">Oxidoreductase</keyword>
<dbReference type="Gene3D" id="2.70.98.20">
    <property type="entry name" value="Copper amine oxidase, catalytic domain"/>
    <property type="match status" value="1"/>
</dbReference>
<evidence type="ECO:0000259" key="10">
    <source>
        <dbReference type="Pfam" id="PF02728"/>
    </source>
</evidence>
<dbReference type="InterPro" id="IPR015800">
    <property type="entry name" value="Cu_amine_oxidase_N2"/>
</dbReference>
<dbReference type="InterPro" id="IPR015798">
    <property type="entry name" value="Cu_amine_oxidase_C"/>
</dbReference>
<keyword evidence="7" id="KW-0732">Signal</keyword>
<evidence type="ECO:0000256" key="3">
    <source>
        <dbReference type="ARBA" id="ARBA00022772"/>
    </source>
</evidence>
<keyword evidence="5 6" id="KW-0186">Copper</keyword>
<feature type="domain" description="Copper amine oxidase N2-terminal" evidence="9">
    <location>
        <begin position="24"/>
        <end position="112"/>
    </location>
</feature>
<evidence type="ECO:0000256" key="7">
    <source>
        <dbReference type="SAM" id="SignalP"/>
    </source>
</evidence>
<dbReference type="Gene3D" id="3.10.450.40">
    <property type="match status" value="2"/>
</dbReference>
<dbReference type="InterPro" id="IPR015802">
    <property type="entry name" value="Cu_amine_oxidase_N3"/>
</dbReference>
<name>A0ABU6S6H5_9FABA</name>
<dbReference type="InterPro" id="IPR049947">
    <property type="entry name" value="Cu_Am_Ox_Cu-bd"/>
</dbReference>
<feature type="domain" description="Copper amine oxidase catalytic" evidence="8">
    <location>
        <begin position="241"/>
        <end position="654"/>
    </location>
</feature>
<evidence type="ECO:0000256" key="5">
    <source>
        <dbReference type="ARBA" id="ARBA00023008"/>
    </source>
</evidence>
<keyword evidence="12" id="KW-1185">Reference proteome</keyword>
<dbReference type="SUPFAM" id="SSF54416">
    <property type="entry name" value="Amine oxidase N-terminal region"/>
    <property type="match status" value="2"/>
</dbReference>
<dbReference type="InterPro" id="IPR049948">
    <property type="entry name" value="Cu_Am_ox_TPQ-bd"/>
</dbReference>
<gene>
    <name evidence="11" type="ORF">PIB30_011481</name>
</gene>
<evidence type="ECO:0000256" key="4">
    <source>
        <dbReference type="ARBA" id="ARBA00023002"/>
    </source>
</evidence>
<evidence type="ECO:0000256" key="2">
    <source>
        <dbReference type="ARBA" id="ARBA00022723"/>
    </source>
</evidence>
<dbReference type="InterPro" id="IPR000269">
    <property type="entry name" value="Cu_amine_oxidase"/>
</dbReference>
<dbReference type="PANTHER" id="PTHR10638">
    <property type="entry name" value="COPPER AMINE OXIDASE"/>
    <property type="match status" value="1"/>
</dbReference>
<sequence length="674" mass="76629">MTKIFIFFFIVLTTIVVESSNQPHPLDPITPSEIDLVRIIVLKAYPPSTLSFQYVGLDEPEKSTILSWQSSSLNSKTKTLPPPRRFYVIARYKKQSLEITVDLSTRSIVETKVYKGHGYPMLNIQEQTAASALPFSYGPFKESVKKRGLNISEVVCSDFSIGWFGEKITKRLLKIKCYYIEGTVNLYMRPIEGVEATVDMDEMKIVDYKDRYVVPLPKAEGTEYRASKLKPPFGPNLKGISLMQNGGPAFKLDGHTVSWANWEFHIGFDIRAGPIISLASVYDLEMQKYRQVLYRGFISELFVPYQDPTEEWYYTSYFDSGEFGFGQSASSLEPLTDCPSNAQFLDAFFADGNGKPVNVTNAFCIFEKYAGDIMWRHTEVEIPNQVITEVRPDVTLVVRMVSTVGNYDYIIDWEFKPSGSINIWVGLSGILEVKAGTYTSTDQVKEDIYGTLLADYTIGTYHDHFLTFYLDLDIDGEHNSFVKNTLETARVKDRNIPRKSYWTVVSEIAKTESDAKIKLGLKPLELAVVNPNKKTKPGNKVGYGLIPGSVSHPLMVSDDFQQIRAAFTNYNVWVTPYNKSEKWAGGLFVDRSRGDDTIAIWTQRDREIENKDIVLWYTMGFHHVPSQEDFPIMPTLTSGFELRPTNFFERNPVLKTKSPQPVHWPNNCTSHSQP</sequence>
<dbReference type="PROSITE" id="PS01165">
    <property type="entry name" value="COPPER_AMINE_OXID_2"/>
    <property type="match status" value="1"/>
</dbReference>
<evidence type="ECO:0000256" key="1">
    <source>
        <dbReference type="ARBA" id="ARBA00007983"/>
    </source>
</evidence>
<reference evidence="11 12" key="1">
    <citation type="journal article" date="2023" name="Plants (Basel)">
        <title>Bridging the Gap: Combining Genomics and Transcriptomics Approaches to Understand Stylosanthes scabra, an Orphan Legume from the Brazilian Caatinga.</title>
        <authorList>
            <person name="Ferreira-Neto J.R.C."/>
            <person name="da Silva M.D."/>
            <person name="Binneck E."/>
            <person name="de Melo N.F."/>
            <person name="da Silva R.H."/>
            <person name="de Melo A.L.T.M."/>
            <person name="Pandolfi V."/>
            <person name="Bustamante F.O."/>
            <person name="Brasileiro-Vidal A.C."/>
            <person name="Benko-Iseppon A.M."/>
        </authorList>
    </citation>
    <scope>NUCLEOTIDE SEQUENCE [LARGE SCALE GENOMIC DNA]</scope>
    <source>
        <tissue evidence="11">Leaves</tissue>
    </source>
</reference>
<dbReference type="Pfam" id="PF01179">
    <property type="entry name" value="Cu_amine_oxid"/>
    <property type="match status" value="1"/>
</dbReference>
<accession>A0ABU6S6H5</accession>
<feature type="signal peptide" evidence="7">
    <location>
        <begin position="1"/>
        <end position="19"/>
    </location>
</feature>
<comment type="cofactor">
    <cofactor evidence="6">
        <name>Cu cation</name>
        <dbReference type="ChEBI" id="CHEBI:23378"/>
    </cofactor>
    <text evidence="6">Contains 1 topaquinone per subunit.</text>
</comment>
<keyword evidence="3 6" id="KW-0801">TPQ</keyword>
<dbReference type="Pfam" id="PF02728">
    <property type="entry name" value="Cu_amine_oxidN3"/>
    <property type="match status" value="1"/>
</dbReference>
<evidence type="ECO:0000259" key="8">
    <source>
        <dbReference type="Pfam" id="PF01179"/>
    </source>
</evidence>
<dbReference type="InterPro" id="IPR016182">
    <property type="entry name" value="Cu_amine_oxidase_N-reg"/>
</dbReference>
<dbReference type="GO" id="GO:0008131">
    <property type="term" value="F:primary methylamine oxidase activity"/>
    <property type="evidence" value="ECO:0007669"/>
    <property type="project" value="UniProtKB-EC"/>
</dbReference>
<evidence type="ECO:0000256" key="6">
    <source>
        <dbReference type="RuleBase" id="RU000672"/>
    </source>
</evidence>
<comment type="similarity">
    <text evidence="1 6">Belongs to the copper/topaquinone oxidase family.</text>
</comment>
<proteinExistence type="inferred from homology"/>
<dbReference type="PROSITE" id="PS01164">
    <property type="entry name" value="COPPER_AMINE_OXID_1"/>
    <property type="match status" value="1"/>
</dbReference>